<dbReference type="GO" id="GO:0004375">
    <property type="term" value="F:glycine dehydrogenase (decarboxylating) activity"/>
    <property type="evidence" value="ECO:0007669"/>
    <property type="project" value="UniProtKB-EC"/>
</dbReference>
<comment type="function">
    <text evidence="1">The glycine cleavage system catalyzes the degradation of glycine. The P protein binds the alpha-amino group of glycine through its pyridoxal phosphate cofactor; CO(2) is released and the remaining methylamine moiety is then transferred to the lipoamide cofactor of the H protein.</text>
</comment>
<dbReference type="Pfam" id="PF00266">
    <property type="entry name" value="Aminotran_5"/>
    <property type="match status" value="1"/>
</dbReference>
<keyword evidence="9" id="KW-1185">Reference proteome</keyword>
<feature type="domain" description="Glycine dehydrogenase C-terminal" evidence="7">
    <location>
        <begin position="370"/>
        <end position="471"/>
    </location>
</feature>
<dbReference type="InterPro" id="IPR015422">
    <property type="entry name" value="PyrdxlP-dep_Trfase_small"/>
</dbReference>
<evidence type="ECO:0000259" key="6">
    <source>
        <dbReference type="Pfam" id="PF00266"/>
    </source>
</evidence>
<dbReference type="InterPro" id="IPR049316">
    <property type="entry name" value="GDC-P_C"/>
</dbReference>
<comment type="caution">
    <text evidence="8">The sequence shown here is derived from an EMBL/GenBank/DDBJ whole genome shotgun (WGS) entry which is preliminary data.</text>
</comment>
<evidence type="ECO:0000256" key="3">
    <source>
        <dbReference type="ARBA" id="ARBA00022898"/>
    </source>
</evidence>
<dbReference type="GO" id="GO:0005960">
    <property type="term" value="C:glycine cleavage complex"/>
    <property type="evidence" value="ECO:0007669"/>
    <property type="project" value="TreeGrafter"/>
</dbReference>
<dbReference type="Gene3D" id="3.40.640.10">
    <property type="entry name" value="Type I PLP-dependent aspartate aminotransferase-like (Major domain)"/>
    <property type="match status" value="1"/>
</dbReference>
<evidence type="ECO:0000313" key="9">
    <source>
        <dbReference type="Proteomes" id="UP000027665"/>
    </source>
</evidence>
<evidence type="ECO:0000256" key="1">
    <source>
        <dbReference type="ARBA" id="ARBA00003788"/>
    </source>
</evidence>
<evidence type="ECO:0000313" key="8">
    <source>
        <dbReference type="EMBL" id="KEJ92221.1"/>
    </source>
</evidence>
<dbReference type="Gene3D" id="6.20.440.10">
    <property type="match status" value="1"/>
</dbReference>
<dbReference type="InterPro" id="IPR020581">
    <property type="entry name" value="GDC_P"/>
</dbReference>
<dbReference type="InterPro" id="IPR015424">
    <property type="entry name" value="PyrdxlP-dep_Trfase"/>
</dbReference>
<name>A0A073IRV4_9BACT</name>
<dbReference type="NCBIfam" id="NF003346">
    <property type="entry name" value="PRK04366.1"/>
    <property type="match status" value="1"/>
</dbReference>
<dbReference type="RefSeq" id="WP_037975916.1">
    <property type="nucleotide sequence ID" value="NZ_JAXDSK010000042.1"/>
</dbReference>
<comment type="catalytic activity">
    <reaction evidence="5">
        <text>N(6)-[(R)-lipoyl]-L-lysyl-[glycine-cleavage complex H protein] + glycine + H(+) = N(6)-[(R)-S(8)-aminomethyldihydrolipoyl]-L-lysyl-[glycine-cleavage complex H protein] + CO2</text>
        <dbReference type="Rhea" id="RHEA:24304"/>
        <dbReference type="Rhea" id="RHEA-COMP:10494"/>
        <dbReference type="Rhea" id="RHEA-COMP:10495"/>
        <dbReference type="ChEBI" id="CHEBI:15378"/>
        <dbReference type="ChEBI" id="CHEBI:16526"/>
        <dbReference type="ChEBI" id="CHEBI:57305"/>
        <dbReference type="ChEBI" id="CHEBI:83099"/>
        <dbReference type="ChEBI" id="CHEBI:83143"/>
        <dbReference type="EC" id="1.4.4.2"/>
    </reaction>
</comment>
<dbReference type="Proteomes" id="UP000027665">
    <property type="component" value="Unassembled WGS sequence"/>
</dbReference>
<dbReference type="GO" id="GO:0005829">
    <property type="term" value="C:cytosol"/>
    <property type="evidence" value="ECO:0007669"/>
    <property type="project" value="TreeGrafter"/>
</dbReference>
<dbReference type="InterPro" id="IPR000192">
    <property type="entry name" value="Aminotrans_V_dom"/>
</dbReference>
<keyword evidence="4" id="KW-0560">Oxidoreductase</keyword>
<gene>
    <name evidence="8" type="ORF">EH55_04225</name>
</gene>
<reference evidence="8 9" key="1">
    <citation type="submission" date="2014-04" db="EMBL/GenBank/DDBJ databases">
        <title>Draft Genome Sequence of Synergistes jonesii.</title>
        <authorList>
            <person name="Coil D.A."/>
            <person name="Eisen J.A."/>
            <person name="Holland-Moritz H.E."/>
        </authorList>
    </citation>
    <scope>NUCLEOTIDE SEQUENCE [LARGE SCALE GENOMIC DNA]</scope>
    <source>
        <strain evidence="8 9">78-1</strain>
    </source>
</reference>
<evidence type="ECO:0000256" key="5">
    <source>
        <dbReference type="ARBA" id="ARBA00049026"/>
    </source>
</evidence>
<dbReference type="PATRIC" id="fig|2754.20.peg.23"/>
<dbReference type="OrthoDB" id="9801272at2"/>
<dbReference type="GO" id="GO:0016594">
    <property type="term" value="F:glycine binding"/>
    <property type="evidence" value="ECO:0007669"/>
    <property type="project" value="TreeGrafter"/>
</dbReference>
<dbReference type="Pfam" id="PF21478">
    <property type="entry name" value="GcvP2_C"/>
    <property type="match status" value="1"/>
</dbReference>
<dbReference type="GO" id="GO:0019464">
    <property type="term" value="P:glycine decarboxylation via glycine cleavage system"/>
    <property type="evidence" value="ECO:0007669"/>
    <property type="project" value="TreeGrafter"/>
</dbReference>
<dbReference type="SUPFAM" id="SSF53383">
    <property type="entry name" value="PLP-dependent transferases"/>
    <property type="match status" value="1"/>
</dbReference>
<proteinExistence type="predicted"/>
<dbReference type="Gene3D" id="3.90.1150.10">
    <property type="entry name" value="Aspartate Aminotransferase, domain 1"/>
    <property type="match status" value="1"/>
</dbReference>
<dbReference type="STRING" id="2754.EH55_04225"/>
<evidence type="ECO:0000256" key="2">
    <source>
        <dbReference type="ARBA" id="ARBA00012134"/>
    </source>
</evidence>
<dbReference type="InterPro" id="IPR015421">
    <property type="entry name" value="PyrdxlP-dep_Trfase_major"/>
</dbReference>
<evidence type="ECO:0000259" key="7">
    <source>
        <dbReference type="Pfam" id="PF21478"/>
    </source>
</evidence>
<sequence length="521" mass="58414">MNNLERMKRFHQAKWNEPIIYEISEPGARAVLVPGPCCECTSAEEAVASLPSAMLRKESPKLPEVAQLQLVRHYNHLSQENIGVDGNIDIGQGTCTMKYNPKVNERLAGDAKLSEMHPLQPEGTAQGILELFYRTGELFKEISGLDVFSMQPGGGSHGVLALASIVRAYWRDMGEENKRDEIITTLFSHPADCAVPIVKGYKVTIIQPDAEGYPDIEAFKAAVSDHTAAIFFTNPEDTGIFNVRIKEFTRIAHERGILCCYDQANANGLLGVTRTVEADFDMSFFNLHKTFGAPHGCGGPATGMVAAKKELRPYMPVPLVEHSPEKGYYLDFDLPKSCGKIKSFWGIAPVVVKAYSWIMSLGAEGLREVSRVAVLNNNYCMKKILAIRGASISFPNHRPRVEQARYSWQKLKEDTGFGTADVQRCVADFGTHYWSSHEPWVIPEPFTIEPSESYSKQDLDDYTAVLAEIARMCYEEPEAVRRAPVNSTVHHIDHDYFDDPAKYAITWRAYNKKYKGYFEPR</sequence>
<dbReference type="GeneID" id="90983517"/>
<dbReference type="PANTHER" id="PTHR11773">
    <property type="entry name" value="GLYCINE DEHYDROGENASE, DECARBOXYLATING"/>
    <property type="match status" value="1"/>
</dbReference>
<dbReference type="GO" id="GO:0030170">
    <property type="term" value="F:pyridoxal phosphate binding"/>
    <property type="evidence" value="ECO:0007669"/>
    <property type="project" value="TreeGrafter"/>
</dbReference>
<dbReference type="eggNOG" id="COG1003">
    <property type="taxonomic scope" value="Bacteria"/>
</dbReference>
<organism evidence="8 9">
    <name type="scientific">Synergistes jonesii</name>
    <dbReference type="NCBI Taxonomy" id="2754"/>
    <lineage>
        <taxon>Bacteria</taxon>
        <taxon>Thermotogati</taxon>
        <taxon>Synergistota</taxon>
        <taxon>Synergistia</taxon>
        <taxon>Synergistales</taxon>
        <taxon>Synergistaceae</taxon>
        <taxon>Synergistes</taxon>
    </lineage>
</organism>
<dbReference type="EC" id="1.4.4.2" evidence="2"/>
<dbReference type="PANTHER" id="PTHR11773:SF1">
    <property type="entry name" value="GLYCINE DEHYDROGENASE (DECARBOXYLATING), MITOCHONDRIAL"/>
    <property type="match status" value="1"/>
</dbReference>
<protein>
    <recommendedName>
        <fullName evidence="2">glycine dehydrogenase (aminomethyl-transferring)</fullName>
        <ecNumber evidence="2">1.4.4.2</ecNumber>
    </recommendedName>
</protein>
<feature type="domain" description="Aminotransferase class V" evidence="6">
    <location>
        <begin position="176"/>
        <end position="298"/>
    </location>
</feature>
<dbReference type="EMBL" id="JMKI01000031">
    <property type="protein sequence ID" value="KEJ92221.1"/>
    <property type="molecule type" value="Genomic_DNA"/>
</dbReference>
<evidence type="ECO:0000256" key="4">
    <source>
        <dbReference type="ARBA" id="ARBA00023002"/>
    </source>
</evidence>
<keyword evidence="3" id="KW-0663">Pyridoxal phosphate</keyword>
<dbReference type="AlphaFoldDB" id="A0A073IRV4"/>
<accession>A0A073IRV4</accession>